<proteinExistence type="predicted"/>
<sequence>MKMAATKDNFLSLFSQYLMLLLVCFSYCCHASSKWPVRYLPGFNGPLPFHMETGYVGVGESDEDQLFYYFVKSETNPREDPLIMWLTGGPGCSGWSGLLYEVGPLIIEYKEFNGSIPGLLLNPHSWTKIASIIFVDSPVRTGFSYSKGYKKSGDFKASKELYQFLRKWLDDHPEFLSNPLYVAGDSYSGLILPIVVQEIAKGIEVGQEPILNLKGYSLGNPLTDYRIDQNGAIPFVRGMALISDELYESAKKNCRGDYYINSRNFLCAKDLHAIDECLYGLNKAQILEQRCAWAAPRPKEIGGLRRSLENSSRLHPPDPFPAFGCMEYGYLLSYYYMNYYDIVRRALHIRKGTVGEWVRCNSDLHYVKEINSTIEYHLNLTTKGYRALIYSGDHDLVVPFVGTETWIRSLNFSIVDEWRSWFVGGQIAGYTRAYVNNLTFATVKGAGHTAPTYKPKNCFAMFERWLHGKAL</sequence>
<protein>
    <submittedName>
        <fullName evidence="1">Uncharacterized protein</fullName>
    </submittedName>
</protein>
<evidence type="ECO:0000313" key="2">
    <source>
        <dbReference type="Proteomes" id="UP001234297"/>
    </source>
</evidence>
<keyword evidence="2" id="KW-1185">Reference proteome</keyword>
<dbReference type="EMBL" id="CM056813">
    <property type="protein sequence ID" value="KAJ8641322.1"/>
    <property type="molecule type" value="Genomic_DNA"/>
</dbReference>
<accession>A0ACC2M691</accession>
<gene>
    <name evidence="1" type="ORF">MRB53_018016</name>
</gene>
<organism evidence="1 2">
    <name type="scientific">Persea americana</name>
    <name type="common">Avocado</name>
    <dbReference type="NCBI Taxonomy" id="3435"/>
    <lineage>
        <taxon>Eukaryota</taxon>
        <taxon>Viridiplantae</taxon>
        <taxon>Streptophyta</taxon>
        <taxon>Embryophyta</taxon>
        <taxon>Tracheophyta</taxon>
        <taxon>Spermatophyta</taxon>
        <taxon>Magnoliopsida</taxon>
        <taxon>Magnoliidae</taxon>
        <taxon>Laurales</taxon>
        <taxon>Lauraceae</taxon>
        <taxon>Persea</taxon>
    </lineage>
</organism>
<comment type="caution">
    <text evidence="1">The sequence shown here is derived from an EMBL/GenBank/DDBJ whole genome shotgun (WGS) entry which is preliminary data.</text>
</comment>
<name>A0ACC2M691_PERAE</name>
<evidence type="ECO:0000313" key="1">
    <source>
        <dbReference type="EMBL" id="KAJ8641322.1"/>
    </source>
</evidence>
<reference evidence="1 2" key="1">
    <citation type="journal article" date="2022" name="Hortic Res">
        <title>A haplotype resolved chromosomal level avocado genome allows analysis of novel avocado genes.</title>
        <authorList>
            <person name="Nath O."/>
            <person name="Fletcher S.J."/>
            <person name="Hayward A."/>
            <person name="Shaw L.M."/>
            <person name="Masouleh A.K."/>
            <person name="Furtado A."/>
            <person name="Henry R.J."/>
            <person name="Mitter N."/>
        </authorList>
    </citation>
    <scope>NUCLEOTIDE SEQUENCE [LARGE SCALE GENOMIC DNA]</scope>
    <source>
        <strain evidence="2">cv. Hass</strain>
    </source>
</reference>
<dbReference type="Proteomes" id="UP001234297">
    <property type="component" value="Chromosome 5"/>
</dbReference>